<evidence type="ECO:0000259" key="9">
    <source>
        <dbReference type="Pfam" id="PF01571"/>
    </source>
</evidence>
<dbReference type="PANTHER" id="PTHR43757">
    <property type="entry name" value="AMINOMETHYLTRANSFERASE"/>
    <property type="match status" value="1"/>
</dbReference>
<dbReference type="GO" id="GO:0019464">
    <property type="term" value="P:glycine decarboxylation via glycine cleavage system"/>
    <property type="evidence" value="ECO:0007669"/>
    <property type="project" value="UniProtKB-UniRule"/>
</dbReference>
<feature type="domain" description="GCVT N-terminal" evidence="9">
    <location>
        <begin position="10"/>
        <end position="60"/>
    </location>
</feature>
<name>A0A2H5XDA5_9BACT</name>
<evidence type="ECO:0000313" key="12">
    <source>
        <dbReference type="Proteomes" id="UP000236173"/>
    </source>
</evidence>
<dbReference type="Pfam" id="PF01571">
    <property type="entry name" value="GCV_T"/>
    <property type="match status" value="2"/>
</dbReference>
<comment type="caution">
    <text evidence="11">The sequence shown here is derived from an EMBL/GenBank/DDBJ whole genome shotgun (WGS) entry which is preliminary data.</text>
</comment>
<keyword evidence="3 7" id="KW-0032">Aminotransferase</keyword>
<dbReference type="InterPro" id="IPR006222">
    <property type="entry name" value="GCVT_N"/>
</dbReference>
<keyword evidence="4 7" id="KW-0808">Transferase</keyword>
<dbReference type="SUPFAM" id="SSF101790">
    <property type="entry name" value="Aminomethyltransferase beta-barrel domain"/>
    <property type="match status" value="1"/>
</dbReference>
<reference evidence="12" key="1">
    <citation type="submission" date="2017-09" db="EMBL/GenBank/DDBJ databases">
        <title>Metaegenomics of thermophilic ammonia-oxidizing enrichment culture.</title>
        <authorList>
            <person name="Kato S."/>
            <person name="Suzuki K."/>
        </authorList>
    </citation>
    <scope>NUCLEOTIDE SEQUENCE [LARGE SCALE GENOMIC DNA]</scope>
</reference>
<dbReference type="InterPro" id="IPR013977">
    <property type="entry name" value="GcvT_C"/>
</dbReference>
<dbReference type="GO" id="GO:0008168">
    <property type="term" value="F:methyltransferase activity"/>
    <property type="evidence" value="ECO:0007669"/>
    <property type="project" value="UniProtKB-KW"/>
</dbReference>
<dbReference type="GO" id="GO:0008483">
    <property type="term" value="F:transaminase activity"/>
    <property type="evidence" value="ECO:0007669"/>
    <property type="project" value="UniProtKB-KW"/>
</dbReference>
<dbReference type="EC" id="2.1.2.10" evidence="2 7"/>
<evidence type="ECO:0000256" key="4">
    <source>
        <dbReference type="ARBA" id="ARBA00022679"/>
    </source>
</evidence>
<dbReference type="Gene3D" id="3.30.70.1400">
    <property type="entry name" value="Aminomethyltransferase beta-barrel domains"/>
    <property type="match status" value="1"/>
</dbReference>
<dbReference type="SUPFAM" id="SSF103025">
    <property type="entry name" value="Folate-binding domain"/>
    <property type="match status" value="1"/>
</dbReference>
<gene>
    <name evidence="7 11" type="primary">gcvT</name>
    <name evidence="11" type="ORF">HRbin17_01677</name>
</gene>
<dbReference type="GO" id="GO:0032259">
    <property type="term" value="P:methylation"/>
    <property type="evidence" value="ECO:0007669"/>
    <property type="project" value="UniProtKB-KW"/>
</dbReference>
<dbReference type="InterPro" id="IPR022903">
    <property type="entry name" value="GcvT_bac"/>
</dbReference>
<evidence type="ECO:0000256" key="5">
    <source>
        <dbReference type="ARBA" id="ARBA00031395"/>
    </source>
</evidence>
<evidence type="ECO:0000256" key="7">
    <source>
        <dbReference type="HAMAP-Rule" id="MF_00259"/>
    </source>
</evidence>
<feature type="domain" description="GCVT N-terminal" evidence="9">
    <location>
        <begin position="76"/>
        <end position="278"/>
    </location>
</feature>
<dbReference type="InterPro" id="IPR027266">
    <property type="entry name" value="TrmE/GcvT-like"/>
</dbReference>
<comment type="subunit">
    <text evidence="7">The glycine cleavage system is composed of four proteins: P, T, L and H.</text>
</comment>
<dbReference type="NCBIfam" id="NF001567">
    <property type="entry name" value="PRK00389.1"/>
    <property type="match status" value="1"/>
</dbReference>
<dbReference type="PANTHER" id="PTHR43757:SF2">
    <property type="entry name" value="AMINOMETHYLTRANSFERASE, MITOCHONDRIAL"/>
    <property type="match status" value="1"/>
</dbReference>
<dbReference type="EMBL" id="BEHT01000022">
    <property type="protein sequence ID" value="GBC99156.1"/>
    <property type="molecule type" value="Genomic_DNA"/>
</dbReference>
<feature type="domain" description="Aminomethyltransferase C-terminal" evidence="10">
    <location>
        <begin position="296"/>
        <end position="372"/>
    </location>
</feature>
<dbReference type="NCBIfam" id="TIGR00528">
    <property type="entry name" value="gcvT"/>
    <property type="match status" value="1"/>
</dbReference>
<dbReference type="GO" id="GO:0004047">
    <property type="term" value="F:aminomethyltransferase activity"/>
    <property type="evidence" value="ECO:0007669"/>
    <property type="project" value="UniProtKB-UniRule"/>
</dbReference>
<dbReference type="GO" id="GO:0005960">
    <property type="term" value="C:glycine cleavage complex"/>
    <property type="evidence" value="ECO:0007669"/>
    <property type="project" value="InterPro"/>
</dbReference>
<proteinExistence type="inferred from homology"/>
<evidence type="ECO:0000256" key="1">
    <source>
        <dbReference type="ARBA" id="ARBA00008609"/>
    </source>
</evidence>
<dbReference type="PIRSF" id="PIRSF006487">
    <property type="entry name" value="GcvT"/>
    <property type="match status" value="1"/>
</dbReference>
<dbReference type="Gene3D" id="3.30.1360.120">
    <property type="entry name" value="Probable tRNA modification gtpase trme, domain 1"/>
    <property type="match status" value="1"/>
</dbReference>
<dbReference type="InterPro" id="IPR006223">
    <property type="entry name" value="GcvT"/>
</dbReference>
<evidence type="ECO:0000256" key="6">
    <source>
        <dbReference type="ARBA" id="ARBA00047665"/>
    </source>
</evidence>
<dbReference type="Proteomes" id="UP000236173">
    <property type="component" value="Unassembled WGS sequence"/>
</dbReference>
<dbReference type="InterPro" id="IPR028896">
    <property type="entry name" value="GcvT/YgfZ/DmdA"/>
</dbReference>
<comment type="catalytic activity">
    <reaction evidence="6 7">
        <text>N(6)-[(R)-S(8)-aminomethyldihydrolipoyl]-L-lysyl-[protein] + (6S)-5,6,7,8-tetrahydrofolate = N(6)-[(R)-dihydrolipoyl]-L-lysyl-[protein] + (6R)-5,10-methylene-5,6,7,8-tetrahydrofolate + NH4(+)</text>
        <dbReference type="Rhea" id="RHEA:16945"/>
        <dbReference type="Rhea" id="RHEA-COMP:10475"/>
        <dbReference type="Rhea" id="RHEA-COMP:10492"/>
        <dbReference type="ChEBI" id="CHEBI:15636"/>
        <dbReference type="ChEBI" id="CHEBI:28938"/>
        <dbReference type="ChEBI" id="CHEBI:57453"/>
        <dbReference type="ChEBI" id="CHEBI:83100"/>
        <dbReference type="ChEBI" id="CHEBI:83143"/>
        <dbReference type="EC" id="2.1.2.10"/>
    </reaction>
</comment>
<organism evidence="11 12">
    <name type="scientific">Candidatus Fervidibacter japonicus</name>
    <dbReference type="NCBI Taxonomy" id="2035412"/>
    <lineage>
        <taxon>Bacteria</taxon>
        <taxon>Candidatus Fervidibacterota</taxon>
        <taxon>Candidatus Fervidibacter</taxon>
    </lineage>
</organism>
<dbReference type="HAMAP" id="MF_00259">
    <property type="entry name" value="GcvT"/>
    <property type="match status" value="1"/>
</dbReference>
<dbReference type="Gene3D" id="4.10.1250.10">
    <property type="entry name" value="Aminomethyltransferase fragment"/>
    <property type="match status" value="1"/>
</dbReference>
<comment type="function">
    <text evidence="7">The glycine cleavage system catalyzes the degradation of glycine.</text>
</comment>
<protein>
    <recommendedName>
        <fullName evidence="2 7">Aminomethyltransferase</fullName>
        <ecNumber evidence="2 7">2.1.2.10</ecNumber>
    </recommendedName>
    <alternativeName>
        <fullName evidence="5 7">Glycine cleavage system T protein</fullName>
    </alternativeName>
</protein>
<dbReference type="AlphaFoldDB" id="A0A2H5XDA5"/>
<dbReference type="Gene3D" id="2.40.30.110">
    <property type="entry name" value="Aminomethyltransferase beta-barrel domains"/>
    <property type="match status" value="1"/>
</dbReference>
<accession>A0A2H5XDA5</accession>
<dbReference type="InterPro" id="IPR029043">
    <property type="entry name" value="GcvT/YgfZ_C"/>
</dbReference>
<evidence type="ECO:0000256" key="3">
    <source>
        <dbReference type="ARBA" id="ARBA00022576"/>
    </source>
</evidence>
<dbReference type="Pfam" id="PF08669">
    <property type="entry name" value="GCV_T_C"/>
    <property type="match status" value="1"/>
</dbReference>
<keyword evidence="11" id="KW-0489">Methyltransferase</keyword>
<evidence type="ECO:0000256" key="2">
    <source>
        <dbReference type="ARBA" id="ARBA00012616"/>
    </source>
</evidence>
<evidence type="ECO:0000313" key="11">
    <source>
        <dbReference type="EMBL" id="GBC99156.1"/>
    </source>
</evidence>
<feature type="binding site" evidence="8">
    <location>
        <position position="215"/>
    </location>
    <ligand>
        <name>substrate</name>
    </ligand>
</feature>
<sequence length="380" mass="42047">MAETWRTPLFNAHQRAGAKFVEFAGWEMPIHYGSILGEAKVVRASCGMFDVSHMGRVFVQTLNERDEDRGTGDEQKGDDVAEALDRLVTMDIKGMADEQVRYGFLCNERGGIIDDLTVARLDDCQFLAVVNAARRETDFAWMRQNLPNEVALIDRTFETAMIAVQGPDAIAIVDELADVSKKPSSLKRFRIDSFLLVGVECLVSRTGYTGEDGVEIICLSDEAERIWDALLAKGVQPCGLGARDILRLEAGMCLYGHDLNEDTTPLEADLMRFVAMDKSFIGKDAIERQMREGIKRKRVGLKLFTRATAREGAQVLADGQPIGVITSGVFSPHLNTAIAMAYVAIEWANIGTKVQVLVREQPHDAEIVPMPFLPLPSRKA</sequence>
<comment type="similarity">
    <text evidence="1 7">Belongs to the GcvT family.</text>
</comment>
<evidence type="ECO:0000259" key="10">
    <source>
        <dbReference type="Pfam" id="PF08669"/>
    </source>
</evidence>
<dbReference type="FunFam" id="2.40.30.110:FF:000003">
    <property type="entry name" value="Aminomethyltransferase"/>
    <property type="match status" value="1"/>
</dbReference>
<evidence type="ECO:0000256" key="8">
    <source>
        <dbReference type="PIRSR" id="PIRSR006487-1"/>
    </source>
</evidence>